<dbReference type="EMBL" id="JAUCGQ010000001">
    <property type="protein sequence ID" value="MDM7855452.1"/>
    <property type="molecule type" value="Genomic_DNA"/>
</dbReference>
<keyword evidence="5" id="KW-0472">Membrane</keyword>
<keyword evidence="3 6" id="KW-0732">Signal</keyword>
<gene>
    <name evidence="8" type="ORF">QRT04_10975</name>
</gene>
<reference evidence="8 9" key="1">
    <citation type="submission" date="2023-06" db="EMBL/GenBank/DDBJ databases">
        <title>Cellulomonas sp. MW4 Whole genome sequence.</title>
        <authorList>
            <person name="Park S."/>
        </authorList>
    </citation>
    <scope>NUCLEOTIDE SEQUENCE [LARGE SCALE GENOMIC DNA]</scope>
    <source>
        <strain evidence="8 9">MW4</strain>
    </source>
</reference>
<evidence type="ECO:0000256" key="1">
    <source>
        <dbReference type="ARBA" id="ARBA00022512"/>
    </source>
</evidence>
<evidence type="ECO:0000256" key="4">
    <source>
        <dbReference type="ARBA" id="ARBA00023088"/>
    </source>
</evidence>
<comment type="caution">
    <text evidence="8">The sequence shown here is derived from an EMBL/GenBank/DDBJ whole genome shotgun (WGS) entry which is preliminary data.</text>
</comment>
<evidence type="ECO:0000256" key="3">
    <source>
        <dbReference type="ARBA" id="ARBA00022729"/>
    </source>
</evidence>
<proteinExistence type="predicted"/>
<keyword evidence="2" id="KW-0964">Secreted</keyword>
<keyword evidence="1" id="KW-0134">Cell wall</keyword>
<organism evidence="8 9">
    <name type="scientific">Cellulomonas alba</name>
    <dbReference type="NCBI Taxonomy" id="3053467"/>
    <lineage>
        <taxon>Bacteria</taxon>
        <taxon>Bacillati</taxon>
        <taxon>Actinomycetota</taxon>
        <taxon>Actinomycetes</taxon>
        <taxon>Micrococcales</taxon>
        <taxon>Cellulomonadaceae</taxon>
        <taxon>Cellulomonas</taxon>
    </lineage>
</organism>
<sequence>MKITRIAAATLVAGGLVLGPSVAAFGATSTSYEAPGVSATVSVIAPTVGQTFVFVINANVANVTLTISSPTAPSSAITIAGTKSLTKATANGQATFDVTLSAGGTYTLVATDPATGAVLASQAITVSAAGGGSSASGSGALAGTGSNETPIIAGAAALVVLGAGGVLLARRRHAHQG</sequence>
<protein>
    <submittedName>
        <fullName evidence="8">Peptidase</fullName>
    </submittedName>
</protein>
<accession>A0ABT7SIR1</accession>
<dbReference type="InterPro" id="IPR019931">
    <property type="entry name" value="LPXTG_anchor"/>
</dbReference>
<evidence type="ECO:0000313" key="8">
    <source>
        <dbReference type="EMBL" id="MDM7855452.1"/>
    </source>
</evidence>
<feature type="chain" id="PRO_5045410274" evidence="6">
    <location>
        <begin position="24"/>
        <end position="177"/>
    </location>
</feature>
<keyword evidence="4" id="KW-0572">Peptidoglycan-anchor</keyword>
<evidence type="ECO:0000256" key="5">
    <source>
        <dbReference type="SAM" id="Phobius"/>
    </source>
</evidence>
<name>A0ABT7SIR1_9CELL</name>
<keyword evidence="9" id="KW-1185">Reference proteome</keyword>
<feature type="domain" description="Gram-positive cocci surface proteins LPxTG" evidence="7">
    <location>
        <begin position="141"/>
        <end position="177"/>
    </location>
</feature>
<evidence type="ECO:0000259" key="7">
    <source>
        <dbReference type="PROSITE" id="PS50847"/>
    </source>
</evidence>
<dbReference type="Proteomes" id="UP001529338">
    <property type="component" value="Unassembled WGS sequence"/>
</dbReference>
<evidence type="ECO:0000313" key="9">
    <source>
        <dbReference type="Proteomes" id="UP001529338"/>
    </source>
</evidence>
<feature type="transmembrane region" description="Helical" evidence="5">
    <location>
        <begin position="151"/>
        <end position="169"/>
    </location>
</feature>
<keyword evidence="5" id="KW-1133">Transmembrane helix</keyword>
<keyword evidence="5" id="KW-0812">Transmembrane</keyword>
<evidence type="ECO:0000256" key="6">
    <source>
        <dbReference type="SAM" id="SignalP"/>
    </source>
</evidence>
<feature type="signal peptide" evidence="6">
    <location>
        <begin position="1"/>
        <end position="23"/>
    </location>
</feature>
<dbReference type="RefSeq" id="WP_289455273.1">
    <property type="nucleotide sequence ID" value="NZ_JAUCGQ010000001.1"/>
</dbReference>
<dbReference type="PROSITE" id="PS50847">
    <property type="entry name" value="GRAM_POS_ANCHORING"/>
    <property type="match status" value="1"/>
</dbReference>
<evidence type="ECO:0000256" key="2">
    <source>
        <dbReference type="ARBA" id="ARBA00022525"/>
    </source>
</evidence>
<dbReference type="Pfam" id="PF00746">
    <property type="entry name" value="Gram_pos_anchor"/>
    <property type="match status" value="1"/>
</dbReference>